<reference evidence="2" key="2">
    <citation type="journal article" date="2008" name="Genome Biol.">
        <title>Improved genome assembly and evidence-based global gene model set for the chordate Ciona intestinalis: new insight into intron and operon populations.</title>
        <authorList>
            <person name="Satou Y."/>
            <person name="Mineta K."/>
            <person name="Ogasawara M."/>
            <person name="Sasakura Y."/>
            <person name="Shoguchi E."/>
            <person name="Ueno K."/>
            <person name="Yamada L."/>
            <person name="Matsumoto J."/>
            <person name="Wasserscheid J."/>
            <person name="Dewar K."/>
            <person name="Wiley G.B."/>
            <person name="Macmil S.L."/>
            <person name="Roe B.A."/>
            <person name="Zeller R.W."/>
            <person name="Hastings K.E."/>
            <person name="Lemaire P."/>
            <person name="Lindquist E."/>
            <person name="Endo T."/>
            <person name="Hotta K."/>
            <person name="Inaba K."/>
        </authorList>
    </citation>
    <scope>NUCLEOTIDE SEQUENCE [LARGE SCALE GENOMIC DNA]</scope>
    <source>
        <strain evidence="2">wild type</strain>
    </source>
</reference>
<dbReference type="HOGENOM" id="CLU_1864417_0_0_1"/>
<reference evidence="2" key="3">
    <citation type="submission" date="2025-08" db="UniProtKB">
        <authorList>
            <consortium name="Ensembl"/>
        </authorList>
    </citation>
    <scope>IDENTIFICATION</scope>
</reference>
<protein>
    <submittedName>
        <fullName evidence="2">Uncharacterized protein</fullName>
    </submittedName>
</protein>
<sequence>MFEAAFYIVLCILPLRFSEAEVIQAQFAVPDVWDGGFRGTITFPADREFRYGWLLYITFDIEVLNFEVHEGIVLGVHPLNKIFVAQHKAYNRHLYIDSTGRRSLGCQGASVRPPAAEVLFIPMLSNEESVENALDAL</sequence>
<keyword evidence="3" id="KW-1185">Reference proteome</keyword>
<dbReference type="Ensembl" id="ENSCINT00000032480.1">
    <property type="protein sequence ID" value="ENSCINP00000035116.1"/>
    <property type="gene ID" value="ENSCING00000024523.1"/>
</dbReference>
<organism evidence="2 3">
    <name type="scientific">Ciona intestinalis</name>
    <name type="common">Transparent sea squirt</name>
    <name type="synonym">Ascidia intestinalis</name>
    <dbReference type="NCBI Taxonomy" id="7719"/>
    <lineage>
        <taxon>Eukaryota</taxon>
        <taxon>Metazoa</taxon>
        <taxon>Chordata</taxon>
        <taxon>Tunicata</taxon>
        <taxon>Ascidiacea</taxon>
        <taxon>Phlebobranchia</taxon>
        <taxon>Cionidae</taxon>
        <taxon>Ciona</taxon>
    </lineage>
</organism>
<dbReference type="InParanoid" id="H2XZN2"/>
<accession>H2XZN2</accession>
<feature type="signal peptide" evidence="1">
    <location>
        <begin position="1"/>
        <end position="20"/>
    </location>
</feature>
<reference evidence="3" key="1">
    <citation type="journal article" date="2002" name="Science">
        <title>The draft genome of Ciona intestinalis: insights into chordate and vertebrate origins.</title>
        <authorList>
            <person name="Dehal P."/>
            <person name="Satou Y."/>
            <person name="Campbell R.K."/>
            <person name="Chapman J."/>
            <person name="Degnan B."/>
            <person name="De Tomaso A."/>
            <person name="Davidson B."/>
            <person name="Di Gregorio A."/>
            <person name="Gelpke M."/>
            <person name="Goodstein D.M."/>
            <person name="Harafuji N."/>
            <person name="Hastings K.E."/>
            <person name="Ho I."/>
            <person name="Hotta K."/>
            <person name="Huang W."/>
            <person name="Kawashima T."/>
            <person name="Lemaire P."/>
            <person name="Martinez D."/>
            <person name="Meinertzhagen I.A."/>
            <person name="Necula S."/>
            <person name="Nonaka M."/>
            <person name="Putnam N."/>
            <person name="Rash S."/>
            <person name="Saiga H."/>
            <person name="Satake M."/>
            <person name="Terry A."/>
            <person name="Yamada L."/>
            <person name="Wang H.G."/>
            <person name="Awazu S."/>
            <person name="Azumi K."/>
            <person name="Boore J."/>
            <person name="Branno M."/>
            <person name="Chin-Bow S."/>
            <person name="DeSantis R."/>
            <person name="Doyle S."/>
            <person name="Francino P."/>
            <person name="Keys D.N."/>
            <person name="Haga S."/>
            <person name="Hayashi H."/>
            <person name="Hino K."/>
            <person name="Imai K.S."/>
            <person name="Inaba K."/>
            <person name="Kano S."/>
            <person name="Kobayashi K."/>
            <person name="Kobayashi M."/>
            <person name="Lee B.I."/>
            <person name="Makabe K.W."/>
            <person name="Manohar C."/>
            <person name="Matassi G."/>
            <person name="Medina M."/>
            <person name="Mochizuki Y."/>
            <person name="Mount S."/>
            <person name="Morishita T."/>
            <person name="Miura S."/>
            <person name="Nakayama A."/>
            <person name="Nishizaka S."/>
            <person name="Nomoto H."/>
            <person name="Ohta F."/>
            <person name="Oishi K."/>
            <person name="Rigoutsos I."/>
            <person name="Sano M."/>
            <person name="Sasaki A."/>
            <person name="Sasakura Y."/>
            <person name="Shoguchi E."/>
            <person name="Shin-i T."/>
            <person name="Spagnuolo A."/>
            <person name="Stainier D."/>
            <person name="Suzuki M.M."/>
            <person name="Tassy O."/>
            <person name="Takatori N."/>
            <person name="Tokuoka M."/>
            <person name="Yagi K."/>
            <person name="Yoshizaki F."/>
            <person name="Wada S."/>
            <person name="Zhang C."/>
            <person name="Hyatt P.D."/>
            <person name="Larimer F."/>
            <person name="Detter C."/>
            <person name="Doggett N."/>
            <person name="Glavina T."/>
            <person name="Hawkins T."/>
            <person name="Richardson P."/>
            <person name="Lucas S."/>
            <person name="Kohara Y."/>
            <person name="Levine M."/>
            <person name="Satoh N."/>
            <person name="Rokhsar D.S."/>
        </authorList>
    </citation>
    <scope>NUCLEOTIDE SEQUENCE [LARGE SCALE GENOMIC DNA]</scope>
</reference>
<reference evidence="2" key="4">
    <citation type="submission" date="2025-09" db="UniProtKB">
        <authorList>
            <consortium name="Ensembl"/>
        </authorList>
    </citation>
    <scope>IDENTIFICATION</scope>
</reference>
<dbReference type="Proteomes" id="UP000008144">
    <property type="component" value="Chromosome 10"/>
</dbReference>
<evidence type="ECO:0000313" key="3">
    <source>
        <dbReference type="Proteomes" id="UP000008144"/>
    </source>
</evidence>
<name>H2XZN2_CIOIN</name>
<proteinExistence type="predicted"/>
<feature type="chain" id="PRO_5003578265" evidence="1">
    <location>
        <begin position="21"/>
        <end position="137"/>
    </location>
</feature>
<keyword evidence="1" id="KW-0732">Signal</keyword>
<evidence type="ECO:0000256" key="1">
    <source>
        <dbReference type="SAM" id="SignalP"/>
    </source>
</evidence>
<dbReference type="EMBL" id="EAAA01000550">
    <property type="status" value="NOT_ANNOTATED_CDS"/>
    <property type="molecule type" value="Genomic_DNA"/>
</dbReference>
<evidence type="ECO:0000313" key="2">
    <source>
        <dbReference type="Ensembl" id="ENSCINP00000035116.1"/>
    </source>
</evidence>
<dbReference type="AlphaFoldDB" id="H2XZN2"/>